<gene>
    <name evidence="2" type="ORF">UU23_C0005G0017</name>
</gene>
<organism evidence="2 3">
    <name type="scientific">Candidatus Curtissbacteria bacterium GW2011_GWA1_40_9</name>
    <dbReference type="NCBI Taxonomy" id="1618408"/>
    <lineage>
        <taxon>Bacteria</taxon>
        <taxon>Candidatus Curtissiibacteriota</taxon>
    </lineage>
</organism>
<dbReference type="Gene3D" id="3.90.1640.10">
    <property type="entry name" value="inorganic pyrophosphatase (n-terminal core)"/>
    <property type="match status" value="2"/>
</dbReference>
<dbReference type="SUPFAM" id="SSF64182">
    <property type="entry name" value="DHH phosphoesterases"/>
    <property type="match status" value="1"/>
</dbReference>
<reference evidence="2 3" key="1">
    <citation type="journal article" date="2015" name="Nature">
        <title>rRNA introns, odd ribosomes, and small enigmatic genomes across a large radiation of phyla.</title>
        <authorList>
            <person name="Brown C.T."/>
            <person name="Hug L.A."/>
            <person name="Thomas B.C."/>
            <person name="Sharon I."/>
            <person name="Castelle C.J."/>
            <person name="Singh A."/>
            <person name="Wilkins M.J."/>
            <person name="Williams K.H."/>
            <person name="Banfield J.F."/>
        </authorList>
    </citation>
    <scope>NUCLEOTIDE SEQUENCE [LARGE SCALE GENOMIC DNA]</scope>
</reference>
<accession>A0A0G0TLU7</accession>
<dbReference type="STRING" id="1618408.UU23_C0005G0017"/>
<evidence type="ECO:0000256" key="1">
    <source>
        <dbReference type="SAM" id="MobiDB-lite"/>
    </source>
</evidence>
<dbReference type="EMBL" id="LBZV01000005">
    <property type="protein sequence ID" value="KKR77979.1"/>
    <property type="molecule type" value="Genomic_DNA"/>
</dbReference>
<feature type="region of interest" description="Disordered" evidence="1">
    <location>
        <begin position="271"/>
        <end position="321"/>
    </location>
</feature>
<protein>
    <submittedName>
        <fullName evidence="2">DHH family/DHHA1 domain protein</fullName>
    </submittedName>
</protein>
<dbReference type="InterPro" id="IPR038763">
    <property type="entry name" value="DHH_sf"/>
</dbReference>
<name>A0A0G0TLU7_9BACT</name>
<evidence type="ECO:0000313" key="3">
    <source>
        <dbReference type="Proteomes" id="UP000034292"/>
    </source>
</evidence>
<dbReference type="AlphaFoldDB" id="A0A0G0TLU7"/>
<evidence type="ECO:0000313" key="2">
    <source>
        <dbReference type="EMBL" id="KKR77979.1"/>
    </source>
</evidence>
<feature type="compositionally biased region" description="Basic and acidic residues" evidence="1">
    <location>
        <begin position="293"/>
        <end position="306"/>
    </location>
</feature>
<dbReference type="PANTHER" id="PTHR47618:SF1">
    <property type="entry name" value="BIFUNCTIONAL OLIGORIBONUCLEASE AND PAP PHOSPHATASE NRNA"/>
    <property type="match status" value="1"/>
</dbReference>
<comment type="caution">
    <text evidence="2">The sequence shown here is derived from an EMBL/GenBank/DDBJ whole genome shotgun (WGS) entry which is preliminary data.</text>
</comment>
<sequence length="321" mass="35301">MDTSLKDQAKSKVTQAQNILIAVSKKSNLDGLASGLALYLALKKFNKNVTIIARAPTVSDARLLYGVGDIGKKIGSKNLVIGINNAVKNVDKVTYNLTGEMLKIIVHALPGAEGVKQEDITYSEIYGKADLLISIGYNSELDLNTEIEHELEIDSNLFIINISREKPNTKFAQIEIIDHYSPSISETVTGFSQLLALPIDEDIAFNLYTGIASATQMFSPKLARPETLSTAAWLLKYGAGKASLAQGQKIMHPEERLSSSVQTIMNTSQQDIVPRQKDSAQADSEIDTTPIEQVEREKQSQEDWLKPPKIYRGSKSFDIES</sequence>
<dbReference type="PANTHER" id="PTHR47618">
    <property type="entry name" value="BIFUNCTIONAL OLIGORIBONUCLEASE AND PAP PHOSPHATASE NRNA"/>
    <property type="match status" value="1"/>
</dbReference>
<dbReference type="Proteomes" id="UP000034292">
    <property type="component" value="Unassembled WGS sequence"/>
</dbReference>
<dbReference type="InterPro" id="IPR051319">
    <property type="entry name" value="Oligoribo/pAp-PDE_c-di-AMP_PDE"/>
</dbReference>
<proteinExistence type="predicted"/>